<feature type="transmembrane region" description="Helical" evidence="8">
    <location>
        <begin position="247"/>
        <end position="266"/>
    </location>
</feature>
<keyword evidence="7 8" id="KW-0472">Membrane</keyword>
<keyword evidence="2" id="KW-0813">Transport</keyword>
<dbReference type="Gene3D" id="1.20.1560.10">
    <property type="entry name" value="ABC transporter type 1, transmembrane domain"/>
    <property type="match status" value="1"/>
</dbReference>
<evidence type="ECO:0000256" key="2">
    <source>
        <dbReference type="ARBA" id="ARBA00022448"/>
    </source>
</evidence>
<dbReference type="InterPro" id="IPR011527">
    <property type="entry name" value="ABC1_TM_dom"/>
</dbReference>
<evidence type="ECO:0000259" key="10">
    <source>
        <dbReference type="PROSITE" id="PS50929"/>
    </source>
</evidence>
<dbReference type="EMBL" id="LWCI01000077">
    <property type="protein sequence ID" value="KZS64725.1"/>
    <property type="molecule type" value="Genomic_DNA"/>
</dbReference>
<feature type="transmembrane region" description="Helical" evidence="8">
    <location>
        <begin position="212"/>
        <end position="231"/>
    </location>
</feature>
<dbReference type="Pfam" id="PF06472">
    <property type="entry name" value="ABC_membrane_2"/>
    <property type="match status" value="1"/>
</dbReference>
<dbReference type="GO" id="GO:0016887">
    <property type="term" value="F:ATP hydrolysis activity"/>
    <property type="evidence" value="ECO:0007669"/>
    <property type="project" value="InterPro"/>
</dbReference>
<name>A0A164CHK8_9MYCO</name>
<feature type="transmembrane region" description="Helical" evidence="8">
    <location>
        <begin position="119"/>
        <end position="139"/>
    </location>
</feature>
<evidence type="ECO:0000256" key="4">
    <source>
        <dbReference type="ARBA" id="ARBA00022741"/>
    </source>
</evidence>
<feature type="domain" description="ABC transmembrane type-1" evidence="10">
    <location>
        <begin position="71"/>
        <end position="391"/>
    </location>
</feature>
<dbReference type="InterPro" id="IPR003593">
    <property type="entry name" value="AAA+_ATPase"/>
</dbReference>
<keyword evidence="5 11" id="KW-0067">ATP-binding</keyword>
<evidence type="ECO:0000256" key="6">
    <source>
        <dbReference type="ARBA" id="ARBA00022989"/>
    </source>
</evidence>
<gene>
    <name evidence="11" type="ORF">A4G28_12415</name>
</gene>
<feature type="transmembrane region" description="Helical" evidence="8">
    <location>
        <begin position="20"/>
        <end position="44"/>
    </location>
</feature>
<accession>A0A164CHK8</accession>
<dbReference type="RefSeq" id="WP_075509779.1">
    <property type="nucleotide sequence ID" value="NZ_CP089224.1"/>
</dbReference>
<feature type="transmembrane region" description="Helical" evidence="8">
    <location>
        <begin position="65"/>
        <end position="89"/>
    </location>
</feature>
<dbReference type="Gene3D" id="3.40.50.300">
    <property type="entry name" value="P-loop containing nucleotide triphosphate hydrolases"/>
    <property type="match status" value="1"/>
</dbReference>
<dbReference type="InterPro" id="IPR017871">
    <property type="entry name" value="ABC_transporter-like_CS"/>
</dbReference>
<comment type="subcellular location">
    <subcellularLocation>
        <location evidence="1">Cell membrane</location>
        <topology evidence="1">Multi-pass membrane protein</topology>
    </subcellularLocation>
</comment>
<dbReference type="Pfam" id="PF00005">
    <property type="entry name" value="ABC_tran"/>
    <property type="match status" value="1"/>
</dbReference>
<protein>
    <submittedName>
        <fullName evidence="11">Multidrug ABC transporter ATP-binding protein</fullName>
    </submittedName>
</protein>
<feature type="domain" description="ABC transporter" evidence="9">
    <location>
        <begin position="425"/>
        <end position="638"/>
    </location>
</feature>
<dbReference type="InterPro" id="IPR027417">
    <property type="entry name" value="P-loop_NTPase"/>
</dbReference>
<dbReference type="SUPFAM" id="SSF90123">
    <property type="entry name" value="ABC transporter transmembrane region"/>
    <property type="match status" value="1"/>
</dbReference>
<dbReference type="Proteomes" id="UP000077342">
    <property type="component" value="Unassembled WGS sequence"/>
</dbReference>
<dbReference type="GO" id="GO:0005886">
    <property type="term" value="C:plasma membrane"/>
    <property type="evidence" value="ECO:0007669"/>
    <property type="project" value="UniProtKB-SubCell"/>
</dbReference>
<dbReference type="PROSITE" id="PS50929">
    <property type="entry name" value="ABC_TM1F"/>
    <property type="match status" value="1"/>
</dbReference>
<reference evidence="12" key="1">
    <citation type="submission" date="2016-04" db="EMBL/GenBank/DDBJ databases">
        <authorList>
            <person name="Strapagiel D."/>
            <person name="Borowka P."/>
            <person name="Marciniak B."/>
            <person name="Bakula Z."/>
            <person name="Van Ingen J."/>
            <person name="Safianowska A."/>
            <person name="Dziadek J."/>
            <person name="Jagielski T."/>
        </authorList>
    </citation>
    <scope>NUCLEOTIDE SEQUENCE [LARGE SCALE GENOMIC DNA]</scope>
    <source>
        <strain evidence="12">1010001458</strain>
    </source>
</reference>
<keyword evidence="3 8" id="KW-0812">Transmembrane</keyword>
<sequence length="638" mass="70816">MDTFTPSIDWSNEVAGSLWWLAEAWTVSGAGLLAVGTLIARYTTWGRQFWEVTGGYFKGHDSIPVWGRLGLLLMLVMVAVRINILLSYYSNDLYTALQVAFEGAASGDMRVRNSGIHGFWVAIATFAVLAVIYITRAVVDQFLMQEFIIRWRVWLTHRLMGDWLGDRAYYRGQFIDHPIDNPDQRIQQDIDAFTACSGGMANIPANGTAKTLLFGAVQAVVSVVSFAAILWDLSFPITVAGLQIPRALFWIVIAYITFATVVAFWIGRPLIRLSFRNEKLNAIFRYALVRLRDAGEAVGFYRGERAESVELNGRFAGVIRNYRGYLRRSVAFTGFNVAVSQPIGLLPFLIQAPQLFAGSFKLGYVMQSTQAFGTVHDSLSFFRNAYDLFASYRASILRVHGLVESNAKTRALPKLHTAPSVDGSVELDEVEVRTPDGLQLVDPLSMRLAPGDSMVIVGRSGSGKTTLLRSLAQLWPFTSGTLRHPSQDNATMFLSQLPYVPLGNLRAVVSYPAAEGDIADRRLRDVLAKVALAHLRDRLDQVRDWAKVLSPGEQQRIAFARILLTRPRAVFLDEATSALDPGLEYSLYQLLRTELPETVVVSVSHRNTVEPHHEQQLALLGGGAWRVGKVGERGSMSL</sequence>
<dbReference type="SMART" id="SM00382">
    <property type="entry name" value="AAA"/>
    <property type="match status" value="1"/>
</dbReference>
<dbReference type="AlphaFoldDB" id="A0A164CHK8"/>
<comment type="caution">
    <text evidence="11">The sequence shown here is derived from an EMBL/GenBank/DDBJ whole genome shotgun (WGS) entry which is preliminary data.</text>
</comment>
<dbReference type="PANTHER" id="PTHR11384">
    <property type="entry name" value="ATP-BINDING CASSETTE, SUB-FAMILY D MEMBER"/>
    <property type="match status" value="1"/>
</dbReference>
<dbReference type="InterPro" id="IPR003439">
    <property type="entry name" value="ABC_transporter-like_ATP-bd"/>
</dbReference>
<evidence type="ECO:0000259" key="9">
    <source>
        <dbReference type="PROSITE" id="PS50893"/>
    </source>
</evidence>
<dbReference type="PROSITE" id="PS50893">
    <property type="entry name" value="ABC_TRANSPORTER_2"/>
    <property type="match status" value="1"/>
</dbReference>
<evidence type="ECO:0000256" key="8">
    <source>
        <dbReference type="SAM" id="Phobius"/>
    </source>
</evidence>
<dbReference type="InterPro" id="IPR036640">
    <property type="entry name" value="ABC1_TM_sf"/>
</dbReference>
<keyword evidence="4" id="KW-0547">Nucleotide-binding</keyword>
<dbReference type="CDD" id="cd03223">
    <property type="entry name" value="ABCD_peroxisomal_ALDP"/>
    <property type="match status" value="1"/>
</dbReference>
<organism evidence="11 12">
    <name type="scientific">Mycobacterium ostraviense</name>
    <dbReference type="NCBI Taxonomy" id="2738409"/>
    <lineage>
        <taxon>Bacteria</taxon>
        <taxon>Bacillati</taxon>
        <taxon>Actinomycetota</taxon>
        <taxon>Actinomycetes</taxon>
        <taxon>Mycobacteriales</taxon>
        <taxon>Mycobacteriaceae</taxon>
        <taxon>Mycobacterium</taxon>
    </lineage>
</organism>
<evidence type="ECO:0000256" key="3">
    <source>
        <dbReference type="ARBA" id="ARBA00022692"/>
    </source>
</evidence>
<dbReference type="GO" id="GO:0005524">
    <property type="term" value="F:ATP binding"/>
    <property type="evidence" value="ECO:0007669"/>
    <property type="project" value="UniProtKB-KW"/>
</dbReference>
<evidence type="ECO:0000313" key="11">
    <source>
        <dbReference type="EMBL" id="KZS64725.1"/>
    </source>
</evidence>
<proteinExistence type="predicted"/>
<dbReference type="SUPFAM" id="SSF52540">
    <property type="entry name" value="P-loop containing nucleoside triphosphate hydrolases"/>
    <property type="match status" value="1"/>
</dbReference>
<dbReference type="PROSITE" id="PS00211">
    <property type="entry name" value="ABC_TRANSPORTER_1"/>
    <property type="match status" value="1"/>
</dbReference>
<feature type="transmembrane region" description="Helical" evidence="8">
    <location>
        <begin position="330"/>
        <end position="350"/>
    </location>
</feature>
<dbReference type="PANTHER" id="PTHR11384:SF59">
    <property type="entry name" value="LYSOSOMAL COBALAMIN TRANSPORTER ABCD4"/>
    <property type="match status" value="1"/>
</dbReference>
<keyword evidence="12" id="KW-1185">Reference proteome</keyword>
<evidence type="ECO:0000313" key="12">
    <source>
        <dbReference type="Proteomes" id="UP000077342"/>
    </source>
</evidence>
<dbReference type="GO" id="GO:0140359">
    <property type="term" value="F:ABC-type transporter activity"/>
    <property type="evidence" value="ECO:0007669"/>
    <property type="project" value="InterPro"/>
</dbReference>
<evidence type="ECO:0000256" key="1">
    <source>
        <dbReference type="ARBA" id="ARBA00004651"/>
    </source>
</evidence>
<evidence type="ECO:0000256" key="5">
    <source>
        <dbReference type="ARBA" id="ARBA00022840"/>
    </source>
</evidence>
<dbReference type="InterPro" id="IPR050835">
    <property type="entry name" value="ABC_transporter_sub-D"/>
</dbReference>
<keyword evidence="6 8" id="KW-1133">Transmembrane helix</keyword>
<evidence type="ECO:0000256" key="7">
    <source>
        <dbReference type="ARBA" id="ARBA00023136"/>
    </source>
</evidence>